<keyword evidence="10" id="KW-1133">Transmembrane helix</keyword>
<dbReference type="AlphaFoldDB" id="A0A5N5SLB2"/>
<dbReference type="PANTHER" id="PTHR11214">
    <property type="entry name" value="BETA-1,3-N-ACETYLGLUCOSAMINYLTRANSFERASE"/>
    <property type="match status" value="1"/>
</dbReference>
<evidence type="ECO:0000256" key="14">
    <source>
        <dbReference type="ARBA" id="ARBA00023211"/>
    </source>
</evidence>
<comment type="similarity">
    <text evidence="5 15">Belongs to the glycosyltransferase 31 family.</text>
</comment>
<keyword evidence="9" id="KW-0735">Signal-anchor</keyword>
<evidence type="ECO:0000256" key="12">
    <source>
        <dbReference type="ARBA" id="ARBA00023136"/>
    </source>
</evidence>
<evidence type="ECO:0000256" key="10">
    <source>
        <dbReference type="ARBA" id="ARBA00022989"/>
    </source>
</evidence>
<comment type="caution">
    <text evidence="16">The sequence shown here is derived from an EMBL/GenBank/DDBJ whole genome shotgun (WGS) entry which is preliminary data.</text>
</comment>
<comment type="pathway">
    <text evidence="3">Glycan metabolism; chondroitin sulfate biosynthesis.</text>
</comment>
<evidence type="ECO:0000256" key="11">
    <source>
        <dbReference type="ARBA" id="ARBA00023034"/>
    </source>
</evidence>
<dbReference type="OrthoDB" id="1158011at2759"/>
<dbReference type="FunFam" id="3.90.550.50:FF:000018">
    <property type="entry name" value="Hexosyltransferase"/>
    <property type="match status" value="1"/>
</dbReference>
<evidence type="ECO:0000256" key="9">
    <source>
        <dbReference type="ARBA" id="ARBA00022968"/>
    </source>
</evidence>
<evidence type="ECO:0000256" key="1">
    <source>
        <dbReference type="ARBA" id="ARBA00001936"/>
    </source>
</evidence>
<dbReference type="PANTHER" id="PTHR11214:SF3">
    <property type="entry name" value="BETA-1,3-GALACTOSYLTRANSFERASE 6"/>
    <property type="match status" value="1"/>
</dbReference>
<dbReference type="EMBL" id="SEYY01023427">
    <property type="protein sequence ID" value="KAB7494861.1"/>
    <property type="molecule type" value="Genomic_DNA"/>
</dbReference>
<name>A0A5N5SLB2_9CRUS</name>
<dbReference type="GO" id="GO:0006024">
    <property type="term" value="P:glycosaminoglycan biosynthetic process"/>
    <property type="evidence" value="ECO:0007669"/>
    <property type="project" value="UniProtKB-ARBA"/>
</dbReference>
<reference evidence="16 17" key="1">
    <citation type="journal article" date="2019" name="PLoS Biol.">
        <title>Sex chromosomes control vertical transmission of feminizing Wolbachia symbionts in an isopod.</title>
        <authorList>
            <person name="Becking T."/>
            <person name="Chebbi M.A."/>
            <person name="Giraud I."/>
            <person name="Moumen B."/>
            <person name="Laverre T."/>
            <person name="Caubet Y."/>
            <person name="Peccoud J."/>
            <person name="Gilbert C."/>
            <person name="Cordaux R."/>
        </authorList>
    </citation>
    <scope>NUCLEOTIDE SEQUENCE [LARGE SCALE GENOMIC DNA]</scope>
    <source>
        <strain evidence="16">ANa2</strain>
        <tissue evidence="16">Whole body excluding digestive tract and cuticle</tissue>
    </source>
</reference>
<keyword evidence="11 15" id="KW-0333">Golgi apparatus</keyword>
<protein>
    <recommendedName>
        <fullName evidence="15">Hexosyltransferase</fullName>
        <ecNumber evidence="15">2.4.1.-</ecNumber>
    </recommendedName>
</protein>
<evidence type="ECO:0000256" key="2">
    <source>
        <dbReference type="ARBA" id="ARBA00004323"/>
    </source>
</evidence>
<evidence type="ECO:0000256" key="15">
    <source>
        <dbReference type="RuleBase" id="RU363063"/>
    </source>
</evidence>
<evidence type="ECO:0000313" key="17">
    <source>
        <dbReference type="Proteomes" id="UP000326759"/>
    </source>
</evidence>
<dbReference type="Gene3D" id="3.90.550.50">
    <property type="match status" value="1"/>
</dbReference>
<evidence type="ECO:0000256" key="13">
    <source>
        <dbReference type="ARBA" id="ARBA00023180"/>
    </source>
</evidence>
<comment type="cofactor">
    <cofactor evidence="1">
        <name>Mn(2+)</name>
        <dbReference type="ChEBI" id="CHEBI:29035"/>
    </cofactor>
</comment>
<dbReference type="GO" id="GO:0000139">
    <property type="term" value="C:Golgi membrane"/>
    <property type="evidence" value="ECO:0007669"/>
    <property type="project" value="UniProtKB-SubCell"/>
</dbReference>
<dbReference type="GO" id="GO:0047220">
    <property type="term" value="F:galactosylxylosylprotein 3-beta-galactosyltransferase activity"/>
    <property type="evidence" value="ECO:0007669"/>
    <property type="project" value="TreeGrafter"/>
</dbReference>
<comment type="subcellular location">
    <subcellularLocation>
        <location evidence="2 15">Golgi apparatus membrane</location>
        <topology evidence="2 15">Single-pass type II membrane protein</topology>
    </subcellularLocation>
</comment>
<evidence type="ECO:0000256" key="3">
    <source>
        <dbReference type="ARBA" id="ARBA00004840"/>
    </source>
</evidence>
<keyword evidence="12" id="KW-0472">Membrane</keyword>
<evidence type="ECO:0000256" key="4">
    <source>
        <dbReference type="ARBA" id="ARBA00005093"/>
    </source>
</evidence>
<comment type="pathway">
    <text evidence="4">Glycan metabolism; heparan sulfate biosynthesis.</text>
</comment>
<gene>
    <name evidence="16" type="primary">B3galt6</name>
    <name evidence="16" type="ORF">Anas_08636</name>
</gene>
<dbReference type="Proteomes" id="UP000326759">
    <property type="component" value="Unassembled WGS sequence"/>
</dbReference>
<evidence type="ECO:0000256" key="7">
    <source>
        <dbReference type="ARBA" id="ARBA00022679"/>
    </source>
</evidence>
<evidence type="ECO:0000256" key="5">
    <source>
        <dbReference type="ARBA" id="ARBA00008661"/>
    </source>
</evidence>
<accession>A0A5N5SLB2</accession>
<keyword evidence="13" id="KW-0325">Glycoprotein</keyword>
<dbReference type="GO" id="GO:0006493">
    <property type="term" value="P:protein O-linked glycosylation"/>
    <property type="evidence" value="ECO:0007669"/>
    <property type="project" value="TreeGrafter"/>
</dbReference>
<proteinExistence type="inferred from homology"/>
<sequence length="313" mass="36788">MAAISLDPTNCSIKTCAEKIKQTDIDDQLIQQWEKSPDRATKTVFLVILIVSSPTNQEQRDVIRETWLSDELVDTVHFFAIGTHKLSEDVNVTIQSEQKKFKDLLLLNNLEDSYHALPRKLLASFIYVHFNVKYRFLLKVDDDSYVNLPKLHQTMKSIPYKQRLYWGFFDGRATPLRRGQWKESDWILCDRYIPYALGGGYILSDDLVSFIALNYKFLKIYKNEDVSVGTWLAPVDVHRYHDPRFDTEYKSRGCKNEYIVTHKQNIIHMREKFNSLRTSGLLCKKEFTIRKSYQYNWNVPPSMCCYRNNSSIP</sequence>
<keyword evidence="6 15" id="KW-0328">Glycosyltransferase</keyword>
<evidence type="ECO:0000313" key="16">
    <source>
        <dbReference type="EMBL" id="KAB7494861.1"/>
    </source>
</evidence>
<keyword evidence="17" id="KW-1185">Reference proteome</keyword>
<organism evidence="16 17">
    <name type="scientific">Armadillidium nasatum</name>
    <dbReference type="NCBI Taxonomy" id="96803"/>
    <lineage>
        <taxon>Eukaryota</taxon>
        <taxon>Metazoa</taxon>
        <taxon>Ecdysozoa</taxon>
        <taxon>Arthropoda</taxon>
        <taxon>Crustacea</taxon>
        <taxon>Multicrustacea</taxon>
        <taxon>Malacostraca</taxon>
        <taxon>Eumalacostraca</taxon>
        <taxon>Peracarida</taxon>
        <taxon>Isopoda</taxon>
        <taxon>Oniscidea</taxon>
        <taxon>Crinocheta</taxon>
        <taxon>Armadillidiidae</taxon>
        <taxon>Armadillidium</taxon>
    </lineage>
</organism>
<evidence type="ECO:0000256" key="8">
    <source>
        <dbReference type="ARBA" id="ARBA00022692"/>
    </source>
</evidence>
<keyword evidence="14" id="KW-0464">Manganese</keyword>
<dbReference type="InterPro" id="IPR002659">
    <property type="entry name" value="Glyco_trans_31"/>
</dbReference>
<evidence type="ECO:0000256" key="6">
    <source>
        <dbReference type="ARBA" id="ARBA00022676"/>
    </source>
</evidence>
<keyword evidence="8" id="KW-0812">Transmembrane</keyword>
<dbReference type="EC" id="2.4.1.-" evidence="15"/>
<dbReference type="Pfam" id="PF01762">
    <property type="entry name" value="Galactosyl_T"/>
    <property type="match status" value="1"/>
</dbReference>
<keyword evidence="7 16" id="KW-0808">Transferase</keyword>